<comment type="subcellular location">
    <subcellularLocation>
        <location evidence="1">Cytoplasm</location>
    </subcellularLocation>
</comment>
<gene>
    <name evidence="5" type="ORF">JOF56_003161</name>
</gene>
<dbReference type="Proteomes" id="UP001519332">
    <property type="component" value="Unassembled WGS sequence"/>
</dbReference>
<evidence type="ECO:0000256" key="1">
    <source>
        <dbReference type="ARBA" id="ARBA00004496"/>
    </source>
</evidence>
<keyword evidence="4" id="KW-0143">Chaperone</keyword>
<keyword evidence="3" id="KW-0963">Cytoplasm</keyword>
<dbReference type="EMBL" id="JAGINW010000001">
    <property type="protein sequence ID" value="MBP2322776.1"/>
    <property type="molecule type" value="Genomic_DNA"/>
</dbReference>
<dbReference type="Pfam" id="PF14011">
    <property type="entry name" value="ESX-1_EspG"/>
    <property type="match status" value="1"/>
</dbReference>
<evidence type="ECO:0000313" key="5">
    <source>
        <dbReference type="EMBL" id="MBP2322776.1"/>
    </source>
</evidence>
<sequence>MFDTGLDDTGLGQPVTLTALEFDVLWEHLDLGDMPLVLKVPSPGRTNAERAELVDRAWQGIQAKGLGRQVDLDPRLVGLLRLVARPQRELDGRLWLGHSVRLMAAADGEAGVLAVQEGNRLTLRGADGLGLPRHTLSVLPPAKAGVGHSVTLPSKEFEAAARQATAPKEFEAALCSRGVRDADAEALRKMIGDVDRQGQFGGAARDKWGRRVRTRRVISFFDTADGRYLQVRKESTGGEAWTTISPTDHKRLLHHLTELHSDDVSS</sequence>
<accession>A0ABS4TEJ1</accession>
<name>A0ABS4TEJ1_9PSEU</name>
<keyword evidence="6" id="KW-1185">Reference proteome</keyword>
<proteinExistence type="inferred from homology"/>
<evidence type="ECO:0008006" key="7">
    <source>
        <dbReference type="Google" id="ProtNLM"/>
    </source>
</evidence>
<evidence type="ECO:0000256" key="4">
    <source>
        <dbReference type="ARBA" id="ARBA00023186"/>
    </source>
</evidence>
<reference evidence="5 6" key="1">
    <citation type="submission" date="2021-03" db="EMBL/GenBank/DDBJ databases">
        <title>Sequencing the genomes of 1000 actinobacteria strains.</title>
        <authorList>
            <person name="Klenk H.-P."/>
        </authorList>
    </citation>
    <scope>NUCLEOTIDE SEQUENCE [LARGE SCALE GENOMIC DNA]</scope>
    <source>
        <strain evidence="5 6">DSM 46670</strain>
    </source>
</reference>
<dbReference type="RefSeq" id="WP_209638453.1">
    <property type="nucleotide sequence ID" value="NZ_JAGINW010000001.1"/>
</dbReference>
<dbReference type="InterPro" id="IPR025734">
    <property type="entry name" value="EspG"/>
</dbReference>
<evidence type="ECO:0000256" key="3">
    <source>
        <dbReference type="ARBA" id="ARBA00022490"/>
    </source>
</evidence>
<evidence type="ECO:0000256" key="2">
    <source>
        <dbReference type="ARBA" id="ARBA00006411"/>
    </source>
</evidence>
<protein>
    <recommendedName>
        <fullName evidence="7">ESX secretion-associated protein EspG</fullName>
    </recommendedName>
</protein>
<comment type="caution">
    <text evidence="5">The sequence shown here is derived from an EMBL/GenBank/DDBJ whole genome shotgun (WGS) entry which is preliminary data.</text>
</comment>
<organism evidence="5 6">
    <name type="scientific">Kibdelosporangium banguiense</name>
    <dbReference type="NCBI Taxonomy" id="1365924"/>
    <lineage>
        <taxon>Bacteria</taxon>
        <taxon>Bacillati</taxon>
        <taxon>Actinomycetota</taxon>
        <taxon>Actinomycetes</taxon>
        <taxon>Pseudonocardiales</taxon>
        <taxon>Pseudonocardiaceae</taxon>
        <taxon>Kibdelosporangium</taxon>
    </lineage>
</organism>
<comment type="similarity">
    <text evidence="2">Belongs to the EspG family.</text>
</comment>
<evidence type="ECO:0000313" key="6">
    <source>
        <dbReference type="Proteomes" id="UP001519332"/>
    </source>
</evidence>